<comment type="caution">
    <text evidence="1">The sequence shown here is derived from an EMBL/GenBank/DDBJ whole genome shotgun (WGS) entry which is preliminary data.</text>
</comment>
<evidence type="ECO:0000313" key="1">
    <source>
        <dbReference type="EMBL" id="KAL2851944.1"/>
    </source>
</evidence>
<gene>
    <name evidence="1" type="ORF">BJY01DRAFT_103136</name>
</gene>
<dbReference type="Proteomes" id="UP001610446">
    <property type="component" value="Unassembled WGS sequence"/>
</dbReference>
<reference evidence="1 2" key="1">
    <citation type="submission" date="2024-07" db="EMBL/GenBank/DDBJ databases">
        <title>Section-level genome sequencing and comparative genomics of Aspergillus sections Usti and Cavernicolus.</title>
        <authorList>
            <consortium name="Lawrence Berkeley National Laboratory"/>
            <person name="Nybo J.L."/>
            <person name="Vesth T.C."/>
            <person name="Theobald S."/>
            <person name="Frisvad J.C."/>
            <person name="Larsen T.O."/>
            <person name="Kjaerboelling I."/>
            <person name="Rothschild-Mancinelli K."/>
            <person name="Lyhne E.K."/>
            <person name="Kogle M.E."/>
            <person name="Barry K."/>
            <person name="Clum A."/>
            <person name="Na H."/>
            <person name="Ledsgaard L."/>
            <person name="Lin J."/>
            <person name="Lipzen A."/>
            <person name="Kuo A."/>
            <person name="Riley R."/>
            <person name="Mondo S."/>
            <person name="Labutti K."/>
            <person name="Haridas S."/>
            <person name="Pangalinan J."/>
            <person name="Salamov A.A."/>
            <person name="Simmons B.A."/>
            <person name="Magnuson J.K."/>
            <person name="Chen J."/>
            <person name="Drula E."/>
            <person name="Henrissat B."/>
            <person name="Wiebenga A."/>
            <person name="Lubbers R.J."/>
            <person name="Gomes A.C."/>
            <person name="Makela M.R."/>
            <person name="Stajich J."/>
            <person name="Grigoriev I.V."/>
            <person name="Mortensen U.H."/>
            <person name="De Vries R.P."/>
            <person name="Baker S.E."/>
            <person name="Andersen M.R."/>
        </authorList>
    </citation>
    <scope>NUCLEOTIDE SEQUENCE [LARGE SCALE GENOMIC DNA]</scope>
    <source>
        <strain evidence="1 2">CBS 123904</strain>
    </source>
</reference>
<organism evidence="1 2">
    <name type="scientific">Aspergillus pseudoustus</name>
    <dbReference type="NCBI Taxonomy" id="1810923"/>
    <lineage>
        <taxon>Eukaryota</taxon>
        <taxon>Fungi</taxon>
        <taxon>Dikarya</taxon>
        <taxon>Ascomycota</taxon>
        <taxon>Pezizomycotina</taxon>
        <taxon>Eurotiomycetes</taxon>
        <taxon>Eurotiomycetidae</taxon>
        <taxon>Eurotiales</taxon>
        <taxon>Aspergillaceae</taxon>
        <taxon>Aspergillus</taxon>
        <taxon>Aspergillus subgen. Nidulantes</taxon>
    </lineage>
</organism>
<name>A0ABR4KI57_9EURO</name>
<dbReference type="EMBL" id="JBFXLU010000027">
    <property type="protein sequence ID" value="KAL2851944.1"/>
    <property type="molecule type" value="Genomic_DNA"/>
</dbReference>
<protein>
    <submittedName>
        <fullName evidence="1">Uncharacterized protein</fullName>
    </submittedName>
</protein>
<evidence type="ECO:0000313" key="2">
    <source>
        <dbReference type="Proteomes" id="UP001610446"/>
    </source>
</evidence>
<accession>A0ABR4KI57</accession>
<proteinExistence type="predicted"/>
<keyword evidence="2" id="KW-1185">Reference proteome</keyword>
<sequence length="173" mass="19548">MKTQDSGAMGLGTFFSGSTVAERIPHNNETWITPRHRSQFGARGLFSRPLQIRACQSYSNFIGDCPTNWQRQINSRPKPRVLVCLTMSQTKYYVQSLVHARGLGRDQTNCRAGTPASNAESAPDWKGDWSESALFGREKLGQIHCESQQLFLWHKDGPFFSRLAKLQTPFRLG</sequence>